<feature type="domain" description="Glycosyl transferase family 3 N-terminal" evidence="6">
    <location>
        <begin position="10"/>
        <end position="75"/>
    </location>
</feature>
<keyword evidence="4" id="KW-0057">Aromatic amino acid biosynthesis</keyword>
<dbReference type="InterPro" id="IPR005940">
    <property type="entry name" value="Anthranilate_Pribosyl_Tfrase"/>
</dbReference>
<sequence length="352" mass="39708">MSNNYEEFKTYLKKIGSGEFTGKSLTREETKSALMLMLKEEASAAQIGGFMIAHRIRRPIPEELAGMIDAYIELGPKIQSSSNQRQPIFFGMPFDGRKKTAPIYPLTTLLLLTQKQPVILHGGSRMPVKYGVTHNELFQALGINLTGLSIEQLQSFFNHNDLALIHQPDHFPLAENLIPYRDQIGKRPPLASMELIWTCHQGSHLHISGYVHSPTEERHWKTLELMGEQNVITIKGLEGGIDLSISRSSTIGQYKNQHGTRTVFHPKDYECSGKDIEWSDITEWKKFALQALNGEGPLIKALEWNTGIYFFYAGISSDIKEGINKAKEVINSGFALKQLEKLIHWGDENIDS</sequence>
<dbReference type="Gene3D" id="1.20.970.10">
    <property type="entry name" value="Transferase, Pyrimidine Nucleoside Phosphorylase, Chain C"/>
    <property type="match status" value="1"/>
</dbReference>
<dbReference type="InterPro" id="IPR036320">
    <property type="entry name" value="Glycosyl_Trfase_fam3_N_dom_sf"/>
</dbReference>
<evidence type="ECO:0000313" key="8">
    <source>
        <dbReference type="Proteomes" id="UP000030392"/>
    </source>
</evidence>
<evidence type="ECO:0000256" key="2">
    <source>
        <dbReference type="ARBA" id="ARBA00022676"/>
    </source>
</evidence>
<name>A0A0A2C521_PROMR</name>
<dbReference type="EC" id="2.4.2.18" evidence="7"/>
<proteinExistence type="predicted"/>
<dbReference type="Pfam" id="PF00591">
    <property type="entry name" value="Glycos_transf_3"/>
    <property type="match status" value="1"/>
</dbReference>
<dbReference type="InterPro" id="IPR000312">
    <property type="entry name" value="Glycosyl_Trfase_fam3"/>
</dbReference>
<dbReference type="Proteomes" id="UP000030392">
    <property type="component" value="Unassembled WGS sequence"/>
</dbReference>
<gene>
    <name evidence="7" type="ORF">EV03_1108</name>
</gene>
<dbReference type="GO" id="GO:0000162">
    <property type="term" value="P:L-tryptophan biosynthetic process"/>
    <property type="evidence" value="ECO:0007669"/>
    <property type="project" value="InterPro"/>
</dbReference>
<dbReference type="PANTHER" id="PTHR43285">
    <property type="entry name" value="ANTHRANILATE PHOSPHORIBOSYLTRANSFERASE"/>
    <property type="match status" value="1"/>
</dbReference>
<evidence type="ECO:0000256" key="4">
    <source>
        <dbReference type="ARBA" id="ARBA00023141"/>
    </source>
</evidence>
<evidence type="ECO:0000259" key="6">
    <source>
        <dbReference type="Pfam" id="PF02885"/>
    </source>
</evidence>
<evidence type="ECO:0000259" key="5">
    <source>
        <dbReference type="Pfam" id="PF00591"/>
    </source>
</evidence>
<dbReference type="NCBIfam" id="NF005635">
    <property type="entry name" value="PRK07394.1"/>
    <property type="match status" value="1"/>
</dbReference>
<dbReference type="InterPro" id="IPR017459">
    <property type="entry name" value="Glycosyl_Trfase_fam3_N_dom"/>
</dbReference>
<keyword evidence="2 7" id="KW-0328">Glycosyltransferase</keyword>
<dbReference type="GO" id="GO:0004048">
    <property type="term" value="F:anthranilate phosphoribosyltransferase activity"/>
    <property type="evidence" value="ECO:0007669"/>
    <property type="project" value="UniProtKB-EC"/>
</dbReference>
<dbReference type="SUPFAM" id="SSF52418">
    <property type="entry name" value="Nucleoside phosphorylase/phosphoribosyltransferase catalytic domain"/>
    <property type="match status" value="1"/>
</dbReference>
<dbReference type="RefSeq" id="WP_036905993.1">
    <property type="nucleotide sequence ID" value="NZ_CP138967.1"/>
</dbReference>
<evidence type="ECO:0000313" key="7">
    <source>
        <dbReference type="EMBL" id="KGG20607.1"/>
    </source>
</evidence>
<dbReference type="AlphaFoldDB" id="A0A0A2C521"/>
<dbReference type="Pfam" id="PF02885">
    <property type="entry name" value="Glycos_trans_3N"/>
    <property type="match status" value="1"/>
</dbReference>
<dbReference type="SUPFAM" id="SSF47648">
    <property type="entry name" value="Nucleoside phosphorylase/phosphoribosyltransferase N-terminal domain"/>
    <property type="match status" value="1"/>
</dbReference>
<dbReference type="InterPro" id="IPR035902">
    <property type="entry name" value="Nuc_phospho_transferase"/>
</dbReference>
<dbReference type="EMBL" id="JNAX01000011">
    <property type="protein sequence ID" value="KGG20607.1"/>
    <property type="molecule type" value="Genomic_DNA"/>
</dbReference>
<keyword evidence="1" id="KW-0028">Amino-acid biosynthesis</keyword>
<feature type="domain" description="Glycosyl transferase family 3" evidence="5">
    <location>
        <begin position="137"/>
        <end position="335"/>
    </location>
</feature>
<organism evidence="7 8">
    <name type="scientific">Prochlorococcus marinus str. PAC1</name>
    <dbReference type="NCBI Taxonomy" id="59924"/>
    <lineage>
        <taxon>Bacteria</taxon>
        <taxon>Bacillati</taxon>
        <taxon>Cyanobacteriota</taxon>
        <taxon>Cyanophyceae</taxon>
        <taxon>Synechococcales</taxon>
        <taxon>Prochlorococcaceae</taxon>
        <taxon>Prochlorococcus</taxon>
    </lineage>
</organism>
<dbReference type="PANTHER" id="PTHR43285:SF3">
    <property type="entry name" value="SLL1634 PROTEIN"/>
    <property type="match status" value="1"/>
</dbReference>
<reference evidence="8" key="1">
    <citation type="journal article" date="2014" name="Sci. Data">
        <title>Genomes of diverse isolates of the marine cyanobacterium Prochlorococcus.</title>
        <authorList>
            <person name="Biller S."/>
            <person name="Berube P."/>
            <person name="Thompson J."/>
            <person name="Kelly L."/>
            <person name="Roggensack S."/>
            <person name="Awad L."/>
            <person name="Roache-Johnson K."/>
            <person name="Ding H."/>
            <person name="Giovannoni S.J."/>
            <person name="Moore L.R."/>
            <person name="Chisholm S.W."/>
        </authorList>
    </citation>
    <scope>NUCLEOTIDE SEQUENCE [LARGE SCALE GENOMIC DNA]</scope>
    <source>
        <strain evidence="8">PAC1</strain>
    </source>
</reference>
<comment type="caution">
    <text evidence="7">The sequence shown here is derived from an EMBL/GenBank/DDBJ whole genome shotgun (WGS) entry which is preliminary data.</text>
</comment>
<dbReference type="GO" id="GO:0005829">
    <property type="term" value="C:cytosol"/>
    <property type="evidence" value="ECO:0007669"/>
    <property type="project" value="TreeGrafter"/>
</dbReference>
<protein>
    <submittedName>
        <fullName evidence="7">Anthranilate phosphoribosyltransferase</fullName>
        <ecNumber evidence="7">2.4.2.18</ecNumber>
    </submittedName>
</protein>
<evidence type="ECO:0000256" key="1">
    <source>
        <dbReference type="ARBA" id="ARBA00022605"/>
    </source>
</evidence>
<keyword evidence="3 7" id="KW-0808">Transferase</keyword>
<evidence type="ECO:0000256" key="3">
    <source>
        <dbReference type="ARBA" id="ARBA00022679"/>
    </source>
</evidence>
<dbReference type="Gene3D" id="3.40.1030.10">
    <property type="entry name" value="Nucleoside phosphorylase/phosphoribosyltransferase catalytic domain"/>
    <property type="match status" value="1"/>
</dbReference>
<accession>A0A0A2C521</accession>